<evidence type="ECO:0000313" key="5">
    <source>
        <dbReference type="EMBL" id="MDC8012153.1"/>
    </source>
</evidence>
<evidence type="ECO:0000259" key="4">
    <source>
        <dbReference type="SMART" id="SM00797"/>
    </source>
</evidence>
<dbReference type="AlphaFoldDB" id="A0A9X3YK56"/>
<keyword evidence="1" id="KW-0547">Nucleotide-binding</keyword>
<evidence type="ECO:0000256" key="2">
    <source>
        <dbReference type="ARBA" id="ARBA00022801"/>
    </source>
</evidence>
<accession>A0A9X3YK56</accession>
<evidence type="ECO:0000313" key="6">
    <source>
        <dbReference type="Proteomes" id="UP001139971"/>
    </source>
</evidence>
<sequence>MHKEFRVIAVVKPGFLTSVQDRGRYGIAGLGVGHAGAMDDVAARLANALVGNARDDALLEITLTGPTLRCETDTVVALTGAELDARVDGAPLPAWRPVPLVRGSVVVCGGMRRGARAYLAFAGGIDVAPVLGSRSTDLNAAIGPFGGRALAAGDLLPLGRPRRTLPSRAPAWSIASPRWFDPASPLPLRLVDGAHTGALTEASRAALATREFRVAADSNRVGFRLDGPRLELAHPLELVSEAVAAGTLQLPPGGQPIALAAEHPTTGGYPRIAHLIAVDRARLAQRRPGDAVRFAWCDPREADAARRARESMLQCIEYECDYRLRAL</sequence>
<gene>
    <name evidence="5" type="ORF">OD750_006290</name>
</gene>
<evidence type="ECO:0000256" key="3">
    <source>
        <dbReference type="ARBA" id="ARBA00022840"/>
    </source>
</evidence>
<organism evidence="5 6">
    <name type="scientific">Tahibacter soli</name>
    <dbReference type="NCBI Taxonomy" id="2983605"/>
    <lineage>
        <taxon>Bacteria</taxon>
        <taxon>Pseudomonadati</taxon>
        <taxon>Pseudomonadota</taxon>
        <taxon>Gammaproteobacteria</taxon>
        <taxon>Lysobacterales</taxon>
        <taxon>Rhodanobacteraceae</taxon>
        <taxon>Tahibacter</taxon>
    </lineage>
</organism>
<dbReference type="PANTHER" id="PTHR43309:SF3">
    <property type="entry name" value="5-OXOPROLINASE SUBUNIT C"/>
    <property type="match status" value="1"/>
</dbReference>
<dbReference type="Proteomes" id="UP001139971">
    <property type="component" value="Unassembled WGS sequence"/>
</dbReference>
<keyword evidence="6" id="KW-1185">Reference proteome</keyword>
<dbReference type="GO" id="GO:0016787">
    <property type="term" value="F:hydrolase activity"/>
    <property type="evidence" value="ECO:0007669"/>
    <property type="project" value="UniProtKB-KW"/>
</dbReference>
<dbReference type="InterPro" id="IPR029000">
    <property type="entry name" value="Cyclophilin-like_dom_sf"/>
</dbReference>
<dbReference type="SMART" id="SM00797">
    <property type="entry name" value="AHS2"/>
    <property type="match status" value="1"/>
</dbReference>
<dbReference type="SUPFAM" id="SSF50891">
    <property type="entry name" value="Cyclophilin-like"/>
    <property type="match status" value="1"/>
</dbReference>
<keyword evidence="2" id="KW-0378">Hydrolase</keyword>
<dbReference type="PANTHER" id="PTHR43309">
    <property type="entry name" value="5-OXOPROLINASE SUBUNIT C"/>
    <property type="match status" value="1"/>
</dbReference>
<protein>
    <submittedName>
        <fullName evidence="5">Biotin-dependent carboxyltransferase family protein</fullName>
    </submittedName>
</protein>
<dbReference type="EMBL" id="JAOVZO020000003">
    <property type="protein sequence ID" value="MDC8012153.1"/>
    <property type="molecule type" value="Genomic_DNA"/>
</dbReference>
<dbReference type="GO" id="GO:0005524">
    <property type="term" value="F:ATP binding"/>
    <property type="evidence" value="ECO:0007669"/>
    <property type="project" value="UniProtKB-KW"/>
</dbReference>
<dbReference type="InterPro" id="IPR052708">
    <property type="entry name" value="PxpC"/>
</dbReference>
<reference evidence="5" key="1">
    <citation type="submission" date="2023-02" db="EMBL/GenBank/DDBJ databases">
        <title>Tahibacter soli sp. nov. isolated from soil.</title>
        <authorList>
            <person name="Baek J.H."/>
            <person name="Lee J.K."/>
            <person name="Choi D.G."/>
            <person name="Jeon C.O."/>
        </authorList>
    </citation>
    <scope>NUCLEOTIDE SEQUENCE</scope>
    <source>
        <strain evidence="5">BL</strain>
    </source>
</reference>
<evidence type="ECO:0000256" key="1">
    <source>
        <dbReference type="ARBA" id="ARBA00022741"/>
    </source>
</evidence>
<comment type="caution">
    <text evidence="5">The sequence shown here is derived from an EMBL/GenBank/DDBJ whole genome shotgun (WGS) entry which is preliminary data.</text>
</comment>
<proteinExistence type="predicted"/>
<dbReference type="NCBIfam" id="TIGR00724">
    <property type="entry name" value="urea_amlyse_rel"/>
    <property type="match status" value="1"/>
</dbReference>
<keyword evidence="3" id="KW-0067">ATP-binding</keyword>
<dbReference type="InterPro" id="IPR003778">
    <property type="entry name" value="CT_A_B"/>
</dbReference>
<feature type="domain" description="Carboxyltransferase" evidence="4">
    <location>
        <begin position="29"/>
        <end position="312"/>
    </location>
</feature>
<name>A0A9X3YK56_9GAMM</name>
<dbReference type="Pfam" id="PF02626">
    <property type="entry name" value="CT_A_B"/>
    <property type="match status" value="1"/>
</dbReference>
<dbReference type="Gene3D" id="2.40.100.10">
    <property type="entry name" value="Cyclophilin-like"/>
    <property type="match status" value="1"/>
</dbReference>
<dbReference type="RefSeq" id="WP_263543405.1">
    <property type="nucleotide sequence ID" value="NZ_JAOVZO020000003.1"/>
</dbReference>